<dbReference type="AlphaFoldDB" id="A0A7J8WKU9"/>
<dbReference type="GO" id="GO:0016491">
    <property type="term" value="F:oxidoreductase activity"/>
    <property type="evidence" value="ECO:0007669"/>
    <property type="project" value="TreeGrafter"/>
</dbReference>
<dbReference type="EMBL" id="JABFAA010000002">
    <property type="protein sequence ID" value="MBA0675678.1"/>
    <property type="molecule type" value="Genomic_DNA"/>
</dbReference>
<accession>A0A7J8WKU9</accession>
<organism evidence="1 2">
    <name type="scientific">Gossypium aridum</name>
    <name type="common">American cotton</name>
    <name type="synonym">Erioxylum aridum</name>
    <dbReference type="NCBI Taxonomy" id="34290"/>
    <lineage>
        <taxon>Eukaryota</taxon>
        <taxon>Viridiplantae</taxon>
        <taxon>Streptophyta</taxon>
        <taxon>Embryophyta</taxon>
        <taxon>Tracheophyta</taxon>
        <taxon>Spermatophyta</taxon>
        <taxon>Magnoliopsida</taxon>
        <taxon>eudicotyledons</taxon>
        <taxon>Gunneridae</taxon>
        <taxon>Pentapetalae</taxon>
        <taxon>rosids</taxon>
        <taxon>malvids</taxon>
        <taxon>Malvales</taxon>
        <taxon>Malvaceae</taxon>
        <taxon>Malvoideae</taxon>
        <taxon>Gossypium</taxon>
    </lineage>
</organism>
<evidence type="ECO:0000313" key="1">
    <source>
        <dbReference type="EMBL" id="MBA0675678.1"/>
    </source>
</evidence>
<gene>
    <name evidence="1" type="ORF">Goari_017205</name>
</gene>
<dbReference type="GO" id="GO:0005739">
    <property type="term" value="C:mitochondrion"/>
    <property type="evidence" value="ECO:0007669"/>
    <property type="project" value="TreeGrafter"/>
</dbReference>
<dbReference type="Proteomes" id="UP000593577">
    <property type="component" value="Unassembled WGS sequence"/>
</dbReference>
<comment type="caution">
    <text evidence="1">The sequence shown here is derived from an EMBL/GenBank/DDBJ whole genome shotgun (WGS) entry which is preliminary data.</text>
</comment>
<proteinExistence type="predicted"/>
<reference evidence="1 2" key="1">
    <citation type="journal article" date="2019" name="Genome Biol. Evol.">
        <title>Insights into the evolution of the New World diploid cottons (Gossypium, subgenus Houzingenia) based on genome sequencing.</title>
        <authorList>
            <person name="Grover C.E."/>
            <person name="Arick M.A. 2nd"/>
            <person name="Thrash A."/>
            <person name="Conover J.L."/>
            <person name="Sanders W.S."/>
            <person name="Peterson D.G."/>
            <person name="Frelichowski J.E."/>
            <person name="Scheffler J.A."/>
            <person name="Scheffler B.E."/>
            <person name="Wendel J.F."/>
        </authorList>
    </citation>
    <scope>NUCLEOTIDE SEQUENCE [LARGE SCALE GENOMIC DNA]</scope>
    <source>
        <strain evidence="1">185</strain>
        <tissue evidence="1">Leaf</tissue>
    </source>
</reference>
<dbReference type="PANTHER" id="PTHR43677:SF3">
    <property type="entry name" value="PROSTAGLANDIN REDUCTASE 3"/>
    <property type="match status" value="1"/>
</dbReference>
<dbReference type="Gene3D" id="3.40.50.720">
    <property type="entry name" value="NAD(P)-binding Rossmann-like Domain"/>
    <property type="match status" value="1"/>
</dbReference>
<keyword evidence="2" id="KW-1185">Reference proteome</keyword>
<dbReference type="Gene3D" id="3.90.180.10">
    <property type="entry name" value="Medium-chain alcohol dehydrogenases, catalytic domain"/>
    <property type="match status" value="1"/>
</dbReference>
<sequence>MSFGCYAEFVKVPSKHILPIPRPDPEIVALLTSGLTASVALEKVRFHSNLFLILDDYFW</sequence>
<protein>
    <submittedName>
        <fullName evidence="1">Uncharacterized protein</fullName>
    </submittedName>
</protein>
<dbReference type="InterPro" id="IPR051397">
    <property type="entry name" value="Zn-ADH-like_protein"/>
</dbReference>
<name>A0A7J8WKU9_GOSAI</name>
<dbReference type="PANTHER" id="PTHR43677">
    <property type="entry name" value="SHORT-CHAIN DEHYDROGENASE/REDUCTASE"/>
    <property type="match status" value="1"/>
</dbReference>
<evidence type="ECO:0000313" key="2">
    <source>
        <dbReference type="Proteomes" id="UP000593577"/>
    </source>
</evidence>